<evidence type="ECO:0000256" key="1">
    <source>
        <dbReference type="SAM" id="SignalP"/>
    </source>
</evidence>
<comment type="caution">
    <text evidence="2">The sequence shown here is derived from an EMBL/GenBank/DDBJ whole genome shotgun (WGS) entry which is preliminary data.</text>
</comment>
<proteinExistence type="predicted"/>
<dbReference type="Pfam" id="PF06037">
    <property type="entry name" value="DUF922"/>
    <property type="match status" value="1"/>
</dbReference>
<organism evidence="2 3">
    <name type="scientific">Mucilaginibacter lappiensis</name>
    <dbReference type="NCBI Taxonomy" id="354630"/>
    <lineage>
        <taxon>Bacteria</taxon>
        <taxon>Pseudomonadati</taxon>
        <taxon>Bacteroidota</taxon>
        <taxon>Sphingobacteriia</taxon>
        <taxon>Sphingobacteriales</taxon>
        <taxon>Sphingobacteriaceae</taxon>
        <taxon>Mucilaginibacter</taxon>
    </lineage>
</organism>
<dbReference type="EMBL" id="JACHCA010000006">
    <property type="protein sequence ID" value="MBB6128401.1"/>
    <property type="molecule type" value="Genomic_DNA"/>
</dbReference>
<sequence length="186" mass="22021">MNVRWLKGVFIIALFLITITRAQAQQFHQLTINDFGGAPRVNARGVVAYTNCTIDFKYQANRVNGGYMLNALVKLVLNTERSWLDRSRVTSNQVLVEVLKHEQGHYTIAYLEQQELLREIGKTRFSRNYQYEAMNLFNRIDNKYKQMNTDYDEDTQHMTNQVQQHSWDVYFQKQLQFMPVEGRESR</sequence>
<reference evidence="2 3" key="1">
    <citation type="submission" date="2020-08" db="EMBL/GenBank/DDBJ databases">
        <title>Genomic Encyclopedia of Type Strains, Phase IV (KMG-V): Genome sequencing to study the core and pangenomes of soil and plant-associated prokaryotes.</title>
        <authorList>
            <person name="Whitman W."/>
        </authorList>
    </citation>
    <scope>NUCLEOTIDE SEQUENCE [LARGE SCALE GENOMIC DNA]</scope>
    <source>
        <strain evidence="2 3">MP601</strain>
    </source>
</reference>
<dbReference type="InterPro" id="IPR010321">
    <property type="entry name" value="DUF922"/>
</dbReference>
<evidence type="ECO:0000313" key="3">
    <source>
        <dbReference type="Proteomes" id="UP000548326"/>
    </source>
</evidence>
<evidence type="ECO:0008006" key="4">
    <source>
        <dbReference type="Google" id="ProtNLM"/>
    </source>
</evidence>
<keyword evidence="1" id="KW-0732">Signal</keyword>
<protein>
    <recommendedName>
        <fullName evidence="4">DUF922 domain-containing protein</fullName>
    </recommendedName>
</protein>
<gene>
    <name evidence="2" type="ORF">HDF22_002522</name>
</gene>
<dbReference type="Proteomes" id="UP000548326">
    <property type="component" value="Unassembled WGS sequence"/>
</dbReference>
<feature type="signal peptide" evidence="1">
    <location>
        <begin position="1"/>
        <end position="24"/>
    </location>
</feature>
<evidence type="ECO:0000313" key="2">
    <source>
        <dbReference type="EMBL" id="MBB6128401.1"/>
    </source>
</evidence>
<dbReference type="RefSeq" id="WP_183587808.1">
    <property type="nucleotide sequence ID" value="NZ_JACHCA010000006.1"/>
</dbReference>
<feature type="chain" id="PRO_5032322822" description="DUF922 domain-containing protein" evidence="1">
    <location>
        <begin position="25"/>
        <end position="186"/>
    </location>
</feature>
<dbReference type="AlphaFoldDB" id="A0A841JKB8"/>
<accession>A0A841JKB8</accession>
<name>A0A841JKB8_9SPHI</name>